<sequence length="557" mass="64034">MEGTILCSRFMVKKKLGAGSFGEIFSAEDLVAHKIVAIKLESLKIRSPQLEYEARIYQIMSEGSGIPRLYFFGADQKHNVMAIDLLGKSLEDLFAHHKKPLSLKTVLMLADQMIDSIRYLHRRHFIHRDIKPDNFVMGLNQRGSFMSITCSTGNTTKNIKSINNGFHAFVENPTIEENKKNYNEENKKSYNEENKKNHNEENKKNHNEEHNLPENENTNGTHPNSNTTTNHSCNNNFIISKVTSMNASSNNANKVFMIDFGLAKRYRDPKTHSHIPFAENKSLTGTARYASINAMRGKEQSRRDDLESLGYVLIYLLKGKLPWQGLPARDQHQKMKKIADVKRNTPVEVLCDGLPHQFIEYINSVKSLKFEEEPDYAFYKALFRDLFIKEGYIYDYQYDWIISNERREKLNSDKPPEIHKSNIKFIVQPPSEEPSRVLKPFSRRYGHIRRSADKGEKLFIEPNNNKNIHDNNHNNNANNNELSGNINNNNNSNNVNMNAVVQSARTDKNAPIVAPPRMRTALPCPRLPSLPNLTPRINRPQVAPRHYQSRRVLPVGE</sequence>
<feature type="binding site" evidence="4">
    <location>
        <position position="39"/>
    </location>
    <ligand>
        <name>ATP</name>
        <dbReference type="ChEBI" id="CHEBI:30616"/>
    </ligand>
</feature>
<dbReference type="RefSeq" id="XP_068357424.1">
    <property type="nucleotide sequence ID" value="XM_068506043.1"/>
</dbReference>
<evidence type="ECO:0000256" key="5">
    <source>
        <dbReference type="SAM" id="MobiDB-lite"/>
    </source>
</evidence>
<dbReference type="VEuPathDB" id="TrichDB:TRFO_28222"/>
<feature type="compositionally biased region" description="Basic and acidic residues" evidence="5">
    <location>
        <begin position="177"/>
        <end position="213"/>
    </location>
</feature>
<accession>A0A1J4K0K6</accession>
<name>A0A1J4K0K6_9EUKA</name>
<evidence type="ECO:0000256" key="1">
    <source>
        <dbReference type="ARBA" id="ARBA00012513"/>
    </source>
</evidence>
<dbReference type="InterPro" id="IPR040976">
    <property type="entry name" value="Pkinase_fungal"/>
</dbReference>
<dbReference type="OrthoDB" id="5800476at2759"/>
<protein>
    <recommendedName>
        <fullName evidence="1">non-specific serine/threonine protein kinase</fullName>
        <ecNumber evidence="1">2.7.11.1</ecNumber>
    </recommendedName>
</protein>
<dbReference type="InterPro" id="IPR050235">
    <property type="entry name" value="CK1_Ser-Thr_kinase"/>
</dbReference>
<dbReference type="AlphaFoldDB" id="A0A1J4K0K6"/>
<evidence type="ECO:0000256" key="3">
    <source>
        <dbReference type="ARBA" id="ARBA00022840"/>
    </source>
</evidence>
<keyword evidence="3 4" id="KW-0067">ATP-binding</keyword>
<dbReference type="GO" id="GO:0005524">
    <property type="term" value="F:ATP binding"/>
    <property type="evidence" value="ECO:0007669"/>
    <property type="project" value="UniProtKB-UniRule"/>
</dbReference>
<dbReference type="InterPro" id="IPR011009">
    <property type="entry name" value="Kinase-like_dom_sf"/>
</dbReference>
<dbReference type="CDD" id="cd14016">
    <property type="entry name" value="STKc_CK1"/>
    <property type="match status" value="1"/>
</dbReference>
<dbReference type="GO" id="GO:0004674">
    <property type="term" value="F:protein serine/threonine kinase activity"/>
    <property type="evidence" value="ECO:0007669"/>
    <property type="project" value="UniProtKB-EC"/>
</dbReference>
<feature type="compositionally biased region" description="Low complexity" evidence="5">
    <location>
        <begin position="473"/>
        <end position="493"/>
    </location>
</feature>
<dbReference type="Gene3D" id="1.10.510.10">
    <property type="entry name" value="Transferase(Phosphotransferase) domain 1"/>
    <property type="match status" value="2"/>
</dbReference>
<dbReference type="PROSITE" id="PS50011">
    <property type="entry name" value="PROTEIN_KINASE_DOM"/>
    <property type="match status" value="1"/>
</dbReference>
<feature type="domain" description="Protein kinase" evidence="6">
    <location>
        <begin position="10"/>
        <end position="388"/>
    </location>
</feature>
<dbReference type="InterPro" id="IPR008271">
    <property type="entry name" value="Ser/Thr_kinase_AS"/>
</dbReference>
<comment type="caution">
    <text evidence="7">The sequence shown here is derived from an EMBL/GenBank/DDBJ whole genome shotgun (WGS) entry which is preliminary data.</text>
</comment>
<feature type="region of interest" description="Disordered" evidence="5">
    <location>
        <begin position="465"/>
        <end position="493"/>
    </location>
</feature>
<feature type="compositionally biased region" description="Low complexity" evidence="5">
    <location>
        <begin position="214"/>
        <end position="232"/>
    </location>
</feature>
<evidence type="ECO:0000259" key="6">
    <source>
        <dbReference type="PROSITE" id="PS50011"/>
    </source>
</evidence>
<keyword evidence="8" id="KW-1185">Reference proteome</keyword>
<dbReference type="InterPro" id="IPR000719">
    <property type="entry name" value="Prot_kinase_dom"/>
</dbReference>
<organism evidence="7 8">
    <name type="scientific">Tritrichomonas foetus</name>
    <dbReference type="NCBI Taxonomy" id="1144522"/>
    <lineage>
        <taxon>Eukaryota</taxon>
        <taxon>Metamonada</taxon>
        <taxon>Parabasalia</taxon>
        <taxon>Tritrichomonadida</taxon>
        <taxon>Tritrichomonadidae</taxon>
        <taxon>Tritrichomonas</taxon>
    </lineage>
</organism>
<dbReference type="EC" id="2.7.11.1" evidence="1"/>
<feature type="region of interest" description="Disordered" evidence="5">
    <location>
        <begin position="523"/>
        <end position="557"/>
    </location>
</feature>
<dbReference type="Gene3D" id="3.30.200.20">
    <property type="entry name" value="Phosphorylase Kinase, domain 1"/>
    <property type="match status" value="1"/>
</dbReference>
<dbReference type="Pfam" id="PF17667">
    <property type="entry name" value="Pkinase_fungal"/>
    <property type="match status" value="1"/>
</dbReference>
<gene>
    <name evidence="7" type="ORF">TRFO_28222</name>
</gene>
<dbReference type="PROSITE" id="PS00107">
    <property type="entry name" value="PROTEIN_KINASE_ATP"/>
    <property type="match status" value="1"/>
</dbReference>
<reference evidence="7" key="1">
    <citation type="submission" date="2016-10" db="EMBL/GenBank/DDBJ databases">
        <authorList>
            <person name="Benchimol M."/>
            <person name="Almeida L.G."/>
            <person name="Vasconcelos A.T."/>
            <person name="Perreira-Neves A."/>
            <person name="Rosa I.A."/>
            <person name="Tasca T."/>
            <person name="Bogo M.R."/>
            <person name="de Souza W."/>
        </authorList>
    </citation>
    <scope>NUCLEOTIDE SEQUENCE [LARGE SCALE GENOMIC DNA]</scope>
    <source>
        <strain evidence="7">K</strain>
    </source>
</reference>
<dbReference type="Proteomes" id="UP000179807">
    <property type="component" value="Unassembled WGS sequence"/>
</dbReference>
<evidence type="ECO:0000256" key="4">
    <source>
        <dbReference type="PROSITE-ProRule" id="PRU10141"/>
    </source>
</evidence>
<dbReference type="GeneID" id="94840747"/>
<dbReference type="InterPro" id="IPR017441">
    <property type="entry name" value="Protein_kinase_ATP_BS"/>
</dbReference>
<evidence type="ECO:0000256" key="2">
    <source>
        <dbReference type="ARBA" id="ARBA00022741"/>
    </source>
</evidence>
<keyword evidence="2 4" id="KW-0547">Nucleotide-binding</keyword>
<dbReference type="SMART" id="SM00220">
    <property type="entry name" value="S_TKc"/>
    <property type="match status" value="1"/>
</dbReference>
<dbReference type="PROSITE" id="PS00108">
    <property type="entry name" value="PROTEIN_KINASE_ST"/>
    <property type="match status" value="1"/>
</dbReference>
<dbReference type="PANTHER" id="PTHR11909">
    <property type="entry name" value="CASEIN KINASE-RELATED"/>
    <property type="match status" value="1"/>
</dbReference>
<dbReference type="Pfam" id="PF00069">
    <property type="entry name" value="Pkinase"/>
    <property type="match status" value="1"/>
</dbReference>
<dbReference type="EMBL" id="MLAK01000798">
    <property type="protein sequence ID" value="OHT04288.1"/>
    <property type="molecule type" value="Genomic_DNA"/>
</dbReference>
<evidence type="ECO:0000313" key="8">
    <source>
        <dbReference type="Proteomes" id="UP000179807"/>
    </source>
</evidence>
<evidence type="ECO:0000313" key="7">
    <source>
        <dbReference type="EMBL" id="OHT04288.1"/>
    </source>
</evidence>
<dbReference type="SUPFAM" id="SSF56112">
    <property type="entry name" value="Protein kinase-like (PK-like)"/>
    <property type="match status" value="1"/>
</dbReference>
<proteinExistence type="predicted"/>
<feature type="region of interest" description="Disordered" evidence="5">
    <location>
        <begin position="177"/>
        <end position="232"/>
    </location>
</feature>